<feature type="compositionally biased region" description="Polar residues" evidence="1">
    <location>
        <begin position="734"/>
        <end position="743"/>
    </location>
</feature>
<keyword evidence="2" id="KW-1133">Transmembrane helix</keyword>
<dbReference type="HOGENOM" id="CLU_019067_0_0_1"/>
<organism evidence="3 4">
    <name type="scientific">Lachancea lanzarotensis</name>
    <dbReference type="NCBI Taxonomy" id="1245769"/>
    <lineage>
        <taxon>Eukaryota</taxon>
        <taxon>Fungi</taxon>
        <taxon>Dikarya</taxon>
        <taxon>Ascomycota</taxon>
        <taxon>Saccharomycotina</taxon>
        <taxon>Saccharomycetes</taxon>
        <taxon>Saccharomycetales</taxon>
        <taxon>Saccharomycetaceae</taxon>
        <taxon>Lachancea</taxon>
    </lineage>
</organism>
<proteinExistence type="predicted"/>
<keyword evidence="4" id="KW-1185">Reference proteome</keyword>
<feature type="region of interest" description="Disordered" evidence="1">
    <location>
        <begin position="722"/>
        <end position="743"/>
    </location>
</feature>
<feature type="transmembrane region" description="Helical" evidence="2">
    <location>
        <begin position="46"/>
        <end position="66"/>
    </location>
</feature>
<dbReference type="Proteomes" id="UP000054304">
    <property type="component" value="Unassembled WGS sequence"/>
</dbReference>
<evidence type="ECO:0000313" key="3">
    <source>
        <dbReference type="EMBL" id="CEP63331.1"/>
    </source>
</evidence>
<evidence type="ECO:0000313" key="4">
    <source>
        <dbReference type="Proteomes" id="UP000054304"/>
    </source>
</evidence>
<reference evidence="3 4" key="1">
    <citation type="submission" date="2014-12" db="EMBL/GenBank/DDBJ databases">
        <authorList>
            <person name="Neuveglise Cecile"/>
        </authorList>
    </citation>
    <scope>NUCLEOTIDE SEQUENCE [LARGE SCALE GENOMIC DNA]</scope>
    <source>
        <strain evidence="3 4">CBS 12615</strain>
    </source>
</reference>
<feature type="compositionally biased region" description="Basic and acidic residues" evidence="1">
    <location>
        <begin position="722"/>
        <end position="731"/>
    </location>
</feature>
<dbReference type="AlphaFoldDB" id="A0A0C7MTT0"/>
<accession>A0A0C7MTT0</accession>
<name>A0A0C7MTT0_9SACH</name>
<keyword evidence="2" id="KW-0812">Transmembrane</keyword>
<dbReference type="RefSeq" id="XP_022629552.1">
    <property type="nucleotide sequence ID" value="XM_022771669.1"/>
</dbReference>
<dbReference type="OrthoDB" id="4068368at2759"/>
<feature type="transmembrane region" description="Helical" evidence="2">
    <location>
        <begin position="12"/>
        <end position="34"/>
    </location>
</feature>
<evidence type="ECO:0000256" key="2">
    <source>
        <dbReference type="SAM" id="Phobius"/>
    </source>
</evidence>
<gene>
    <name evidence="3" type="ORF">LALA0_S07e07690g</name>
</gene>
<dbReference type="EMBL" id="LN736366">
    <property type="protein sequence ID" value="CEP63331.1"/>
    <property type="molecule type" value="Genomic_DNA"/>
</dbReference>
<sequence length="772" mass="84928">MSIRQTSTGGILVFRGCTILANVAGAALSIAILGTSSDQSCFSRPALIVLTSGLSCLTGAQLIHSLKRLTALAWSVLLLQLLSLGSAISYVNILLQRLPTASLSSLEMRLTIAHISVLLAAMLTNSLVADLDLGSVAAKITTSDLESGSEELRNAELDSTMTGILEQSQEKQKTVTMKNSAQTLTPDLDYATAMNIQQNWMNNYPSTYTSSEDNSTHSVLKHSVEVQAPQSQDSVITTVPIPANGLIKTPKKSKLDVFSLMRSGSKIFKSPSVPAPTEENRSRYVTRLSTIHDSSKSLINVALNSQNLEASSKSIHSSLLFSDTQKPAQPDETALSMEKLAIHRINNALLPPSLQCHEDNRTTAIELNYEKRPVTPIGSNPYEFTPSSSSTEDEIIDVLRENDLEDIPKISNHYLHTDDAQVNCQSGTLLHSVSLPDWQLNRSKLLHNERLISQDNPELPAGLELEASDKLLPRQAFSFPQVKPKLSFEDFYVRDNGDAVSELDVFLQHEGFEGDKKETKVQMMNDVLRQEDSMISQQRLSRDTNIITGPHSPTKSVTSIFSTSASGSMRNPLKFGSVVTNAGNSNIPQQSYHSRSSSQLTSFFNSAANPNNINYSTQSSPTKSGRLRRMSKKLSLSNISFRHENEDSLYGHETNNSVDFSYLYTLQNKHSPSKSLSSISRRNSAILQGDRTLRTVSALFESRVEHDNEGADISLNQTLEADDTRKKKTDDQESAISATSKISDTPYPQAVIGEYDREKWTTLLNLSLIDEP</sequence>
<keyword evidence="2" id="KW-0472">Membrane</keyword>
<evidence type="ECO:0000256" key="1">
    <source>
        <dbReference type="SAM" id="MobiDB-lite"/>
    </source>
</evidence>
<protein>
    <submittedName>
        <fullName evidence="3">LALA0S07e07690g1_1</fullName>
    </submittedName>
</protein>
<feature type="transmembrane region" description="Helical" evidence="2">
    <location>
        <begin position="72"/>
        <end position="95"/>
    </location>
</feature>
<dbReference type="GeneID" id="34686831"/>